<feature type="binding site" evidence="15">
    <location>
        <position position="258"/>
    </location>
    <ligand>
        <name>S-adenosyl-L-methionine</name>
        <dbReference type="ChEBI" id="CHEBI:59789"/>
    </ligand>
</feature>
<organism evidence="21 22">
    <name type="scientific">Elliptochloris bilobata</name>
    <dbReference type="NCBI Taxonomy" id="381761"/>
    <lineage>
        <taxon>Eukaryota</taxon>
        <taxon>Viridiplantae</taxon>
        <taxon>Chlorophyta</taxon>
        <taxon>core chlorophytes</taxon>
        <taxon>Trebouxiophyceae</taxon>
        <taxon>Trebouxiophyceae incertae sedis</taxon>
        <taxon>Elliptochloris clade</taxon>
        <taxon>Elliptochloris</taxon>
    </lineage>
</organism>
<feature type="domain" description="FAT" evidence="19">
    <location>
        <begin position="2049"/>
        <end position="2654"/>
    </location>
</feature>
<feature type="domain" description="PI3K/PI4K catalytic" evidence="17">
    <location>
        <begin position="2763"/>
        <end position="3080"/>
    </location>
</feature>
<feature type="domain" description="TRAM" evidence="18">
    <location>
        <begin position="1"/>
        <end position="40"/>
    </location>
</feature>
<dbReference type="SMART" id="SM00146">
    <property type="entry name" value="PI3Kc"/>
    <property type="match status" value="1"/>
</dbReference>
<evidence type="ECO:0000256" key="2">
    <source>
        <dbReference type="ARBA" id="ARBA00010769"/>
    </source>
</evidence>
<evidence type="ECO:0000256" key="12">
    <source>
        <dbReference type="ARBA" id="ARBA00023204"/>
    </source>
</evidence>
<comment type="caution">
    <text evidence="21">The sequence shown here is derived from an EMBL/GenBank/DDBJ whole genome shotgun (WGS) entry which is preliminary data.</text>
</comment>
<keyword evidence="11" id="KW-0067">ATP-binding</keyword>
<dbReference type="InterPro" id="IPR003151">
    <property type="entry name" value="PIK-rel_kinase_FAT"/>
</dbReference>
<sequence length="3107" mass="328634">MGVCDVDGYMVFCARALPGERLRARIRSVRSRYAVATKVETVRPALDAVVPRCEHFAECGGCNIQDLSYAAQLMQKQQEVPQTIRRIAGLDTTAVMRPIIGCDDPWRYRNKMKFHYKKGILGMHHWTGKAGVGPIRDCHLQDEGANVILRLTADALQGEAFSSLAAVLDGLTIRRGTGDSGQPTYMAILSTQALPSAHAWASARLLAQQLAEGAPGLASVVVAPRDSVLTVLWGAPHIMERVEPSGLEFLVSPMSFRQTNPRQGQVLLRLVAEAAGLRSGDKLVDLYCGSGAMALGLAREFLHANLDANAGVAALAREAPHADVVVADPARRGLSAPLRSWLQTCGARTIIYVSCHPAAQARDLLLLSRFYGIITTPVKLVWQVLLLSLRVLWLVVVFLALGPAQRCVERMLWHGRRWLRRSCPDLVAASRAPPLAPLASSLRSHDAGGQRRERVHFRPVPVVTSQRQTEDDSFARGVEAAGVCLVTVAWLVMLCEAVTTRLCSVLVALLQKCISVERVKERELLSVVKLVNMALQRHPDAFSDGACAAPLRLLRQLWPLFANESLRAVHSALLETISALTTLTAKANRAVFLALVAGVYDILADLHQLLRCLCTPGALPTGAAAELACFGTAFSAGAAAQASSSPPSARAQDRPAAPTAEAHGPARVRLDSLAQCKLLAAAALGLLAHCAREAPASAAALAPHEALAAVAGLAACGALDLQAAALSTAERLMAAAATNTGAAHVVADAALGVLAAWAAAADDDAVAALVPCLRALAANLPAEALDRSAARGLGASGQADGHSDGPAPKRRRLDNRAGGAQALQPAPAARCSPSPIPDADPAACELAVEALAAAAAQLAPDAAPQDGDSGHAQGAAERLRMLAALAVGLGHTSPALLAALAAAAAAWAVQALAPLEPAELHGEHGTCQTGLVLGTLSAVLSAAVEAAQRAALGAPAAAAAAADAARRLLQLAASALGLGEGGGDANPNPNPSRGQPFAKGTPAARAADDADPRARAAAAVVAAGFPAAAQRAAAKAGSLAAALLTRLAADGDAGVRAAVAAGASALVGALAERADRLGALRRTCQAVQACLPMGCRGSQAWWGGTGAWDGVDSGVLSGVPGPAGPGGAAAPGVCVAAEDMTALCSRLLTDEPEPPVQEAMAKALLRWVRLAPAVQLPDARLLLAWASTSVGAHAQPAVRALAGAFAAEAMRPAVLRAAWADPPAGRGAVADTGEVKVLQELRAVLNGERSREGRAALLVAVAGAGAAAVTDSGALLARVLLLQHLTDGSACHRATAAQLLTGMADAKGVELDELLLGEPRVAEYLGRNLVSRPSLVGEVAELLEVGERALALRILPAALPRLVELEQRAEIAALAAAIGATVQQMCRERVHHIVAKVMFEGTDNFEALMAFIESLIEESFLHVLGMNQRNVITDIFAQASAAAQWRVGAKLPPWVAERARTVVRELFQVSAASQPNAQPGAAGMDVAEHLAATDLVTRILKEYGDFLDREQPSEERPKLPQAVAQKQLHIMRSVMLLIELTGAYVGRFAPQMMVLLSSAVRARGAEDLRLAALEGWRMLVAAMAAQAPAQLGQVVFQVVVVLQEALQEDGAITAAAARAVEELVVVNRALLRPVLKRLPPLPPGVDALAKANAVLKEERGSLALDDQVSLLLQSLASDSAAVRATALQELRECLHRPAGRSWLSGLWAAKSASVRQAGQPEQAALLSALLAALLKCLQTQEDAVALASGQAQEGGAGASRAAQAGAECLGLVGAVDPACVGVRLALLEEPQLDDGSLLVALATHHVARVLRTASTQQALDAATYAFQELMSHYGDAAAMFTGAAGTASVSDGACVSSSAGGNTLFAALPAEVQAVARPYLHSQYTITQARPPADGVVFSAGKPLVRWLNQWLRQLIPHAAGPRQHAYRACSFMFRVDFQTSLFLLPYVVQDVLAGSSGEAARVAREIEAVLEAGHASREGALCVQAVFRLLDVLAKWVAEARKDAAGSPSSGGGSSRGRSGGTGEAASPELPMPAARCAELLAALPAELLARAAFCGGAHARALRGFEVHVRAKAGGGGLNPAALRCAPFDHADVSFLQEVYGKLEEPDGLAGLLRLRTGGPRLQDQVLAAEKAGCWSDALALYEQALQNEAPARDLNPNPNPASFAARAAAGPEGQVDGWVAGSAGLAVRQLAALGVAASWRLGRWAPLEGYLALARDSADSDLAGLELGLDAEERWEVRLGRLLAAMHCREGEAVRRQLEEARAELLAPLRAASMESYARAYPHLVRLHMLQEAADAAALAAEGCLGPNERQRRLRWPERLRITQSSLATQEPILALRRQLAVLGNSDADAGECWLQHAQLCRASGHHEAAGMAALEALARGVPGAGLERARLLWARDQQHAAIVRLQEAVQQSAAASGRLTQLSQSSRRSEAEMLLQLACWMAETGQGARAEVSELFERVTALESKAEAGYFEYGRYLDSLMRDARQRQAAKAARARGVPNAAAAQQDRFGGRARLAGLGEDQPYTEILPEVLRCYAKCVLHGHRHVYQALPRMLTILFEHGTYCHASPPPSTNTQEGKREDKARKLVQEIVCEAMRTLPLYVWLVALPQLTSRICHPHEPTQKLTQHILTRVTQAFPHQALWALASVCKSTVASRKDAASTIVSSAKKHHAERGDAGGRIFLQFASLSDQLIRLCHHSTSGREKMKAFSMRREFSALMRMMPTEVLVPTTSSLTLALPASGVPDLAHKPFEDAVTISGIKDEVEVLKSLQAPKKIVLLGSDGREYMFLAKPQDDLRKDSRMMEVAGVINHLFTGQPASRRRNLYLRRFTVMPLTEDCGIIEWVPHTTGLRHCCEAAYIADGIFDRRLTNGVIKKLYDNYPEGKRRAALLEKVLAMLPPRLHRWFLGGWSEPATWHAARLAFARTTAVWSMVGHVVGLGDRHGENILLDAAAGDAVHVDFSVLFDKGLTLALPEVVPFRLTQNMIDGFGVSGHEGVFRRTAEITLQVLRSHRETLVSVLETFVHDPLCEWAQAGTSRRGTEEGTNPMARDALATIEGRLMGTLLGVKSIPSLPLSAEGQAHRLIGEATDKENLGSMYIWWMPWF</sequence>
<feature type="binding site" evidence="15">
    <location>
        <position position="328"/>
    </location>
    <ligand>
        <name>S-adenosyl-L-methionine</name>
        <dbReference type="ChEBI" id="CHEBI:59789"/>
    </ligand>
</feature>
<comment type="subcellular location">
    <subcellularLocation>
        <location evidence="1">Nucleus</location>
    </subcellularLocation>
</comment>
<feature type="region of interest" description="Disordered" evidence="16">
    <location>
        <begin position="793"/>
        <end position="835"/>
    </location>
</feature>
<dbReference type="InterPro" id="IPR011009">
    <property type="entry name" value="Kinase-like_dom_sf"/>
</dbReference>
<dbReference type="GO" id="GO:0000077">
    <property type="term" value="P:DNA damage checkpoint signaling"/>
    <property type="evidence" value="ECO:0007669"/>
    <property type="project" value="TreeGrafter"/>
</dbReference>
<keyword evidence="7 15" id="KW-0949">S-adenosyl-L-methionine</keyword>
<evidence type="ECO:0000256" key="8">
    <source>
        <dbReference type="ARBA" id="ARBA00022741"/>
    </source>
</evidence>
<dbReference type="EMBL" id="JALJOU010000007">
    <property type="protein sequence ID" value="KAK9842495.1"/>
    <property type="molecule type" value="Genomic_DNA"/>
</dbReference>
<dbReference type="PROSITE" id="PS51687">
    <property type="entry name" value="SAM_MT_RNA_M5U"/>
    <property type="match status" value="1"/>
</dbReference>
<dbReference type="InterPro" id="IPR003152">
    <property type="entry name" value="FATC_dom"/>
</dbReference>
<feature type="binding site" evidence="15">
    <location>
        <position position="287"/>
    </location>
    <ligand>
        <name>S-adenosyl-L-methionine</name>
        <dbReference type="ChEBI" id="CHEBI:59789"/>
    </ligand>
</feature>
<dbReference type="GO" id="GO:0006396">
    <property type="term" value="P:RNA processing"/>
    <property type="evidence" value="ECO:0007669"/>
    <property type="project" value="InterPro"/>
</dbReference>
<keyword evidence="4" id="KW-0723">Serine/threonine-protein kinase</keyword>
<dbReference type="InterPro" id="IPR036940">
    <property type="entry name" value="PI3/4_kinase_cat_sf"/>
</dbReference>
<dbReference type="InterPro" id="IPR000403">
    <property type="entry name" value="PI3/4_kinase_cat_dom"/>
</dbReference>
<dbReference type="PROSITE" id="PS51189">
    <property type="entry name" value="FAT"/>
    <property type="match status" value="1"/>
</dbReference>
<dbReference type="SUPFAM" id="SSF53335">
    <property type="entry name" value="S-adenosyl-L-methionine-dependent methyltransferases"/>
    <property type="match status" value="1"/>
</dbReference>
<dbReference type="SMART" id="SM01343">
    <property type="entry name" value="FATC"/>
    <property type="match status" value="1"/>
</dbReference>
<dbReference type="PROSITE" id="PS51190">
    <property type="entry name" value="FATC"/>
    <property type="match status" value="1"/>
</dbReference>
<dbReference type="PROSITE" id="PS00916">
    <property type="entry name" value="PI3_4_KINASE_2"/>
    <property type="match status" value="1"/>
</dbReference>
<dbReference type="PANTHER" id="PTHR11139:SF69">
    <property type="entry name" value="SERINE_THREONINE-PROTEIN KINASE ATR"/>
    <property type="match status" value="1"/>
</dbReference>
<keyword evidence="9" id="KW-0227">DNA damage</keyword>
<dbReference type="GO" id="GO:0006281">
    <property type="term" value="P:DNA repair"/>
    <property type="evidence" value="ECO:0007669"/>
    <property type="project" value="UniProtKB-KW"/>
</dbReference>
<evidence type="ECO:0000256" key="11">
    <source>
        <dbReference type="ARBA" id="ARBA00022840"/>
    </source>
</evidence>
<dbReference type="PROSITE" id="PS50926">
    <property type="entry name" value="TRAM"/>
    <property type="match status" value="1"/>
</dbReference>
<dbReference type="InterPro" id="IPR002792">
    <property type="entry name" value="TRAM_dom"/>
</dbReference>
<evidence type="ECO:0000259" key="17">
    <source>
        <dbReference type="PROSITE" id="PS50290"/>
    </source>
</evidence>
<dbReference type="Pfam" id="PF25030">
    <property type="entry name" value="M-HEAT_ATR"/>
    <property type="match status" value="1"/>
</dbReference>
<dbReference type="InterPro" id="IPR057564">
    <property type="entry name" value="HEAT_ATR"/>
</dbReference>
<dbReference type="GO" id="GO:0000723">
    <property type="term" value="P:telomere maintenance"/>
    <property type="evidence" value="ECO:0007669"/>
    <property type="project" value="TreeGrafter"/>
</dbReference>
<dbReference type="Pfam" id="PF08064">
    <property type="entry name" value="UME"/>
    <property type="match status" value="1"/>
</dbReference>
<dbReference type="GO" id="GO:0005524">
    <property type="term" value="F:ATP binding"/>
    <property type="evidence" value="ECO:0007669"/>
    <property type="project" value="UniProtKB-KW"/>
</dbReference>
<dbReference type="InterPro" id="IPR016024">
    <property type="entry name" value="ARM-type_fold"/>
</dbReference>
<dbReference type="GO" id="GO:0005694">
    <property type="term" value="C:chromosome"/>
    <property type="evidence" value="ECO:0007669"/>
    <property type="project" value="TreeGrafter"/>
</dbReference>
<comment type="caution">
    <text evidence="15">Lacks conserved residue(s) required for the propagation of feature annotation.</text>
</comment>
<dbReference type="Pfam" id="PF02259">
    <property type="entry name" value="FAT"/>
    <property type="match status" value="1"/>
</dbReference>
<evidence type="ECO:0000259" key="19">
    <source>
        <dbReference type="PROSITE" id="PS51189"/>
    </source>
</evidence>
<evidence type="ECO:0000256" key="14">
    <source>
        <dbReference type="ARBA" id="ARBA00024420"/>
    </source>
</evidence>
<evidence type="ECO:0000256" key="1">
    <source>
        <dbReference type="ARBA" id="ARBA00004123"/>
    </source>
</evidence>
<evidence type="ECO:0000313" key="22">
    <source>
        <dbReference type="Proteomes" id="UP001445335"/>
    </source>
</evidence>
<keyword evidence="8" id="KW-0547">Nucleotide-binding</keyword>
<evidence type="ECO:0000256" key="16">
    <source>
        <dbReference type="SAM" id="MobiDB-lite"/>
    </source>
</evidence>
<feature type="compositionally biased region" description="Gly residues" evidence="16">
    <location>
        <begin position="2010"/>
        <end position="2024"/>
    </location>
</feature>
<keyword evidence="13" id="KW-0539">Nucleus</keyword>
<name>A0AAW1S9N4_9CHLO</name>
<dbReference type="InterPro" id="IPR029063">
    <property type="entry name" value="SAM-dependent_MTases_sf"/>
</dbReference>
<dbReference type="PROSITE" id="PS50290">
    <property type="entry name" value="PI3_4_KINASE_3"/>
    <property type="match status" value="1"/>
</dbReference>
<evidence type="ECO:0000313" key="21">
    <source>
        <dbReference type="EMBL" id="KAK9842495.1"/>
    </source>
</evidence>
<dbReference type="Gene3D" id="2.40.50.1070">
    <property type="match status" value="1"/>
</dbReference>
<evidence type="ECO:0000256" key="10">
    <source>
        <dbReference type="ARBA" id="ARBA00022777"/>
    </source>
</evidence>
<dbReference type="InterPro" id="IPR018936">
    <property type="entry name" value="PI3/4_kinase_CS"/>
</dbReference>
<feature type="active site" description="Nucleophile" evidence="15">
    <location>
        <position position="355"/>
    </location>
</feature>
<dbReference type="CDD" id="cd00892">
    <property type="entry name" value="PIKKc_ATR"/>
    <property type="match status" value="1"/>
</dbReference>
<dbReference type="Gene3D" id="2.40.50.140">
    <property type="entry name" value="Nucleic acid-binding proteins"/>
    <property type="match status" value="1"/>
</dbReference>
<dbReference type="Proteomes" id="UP001445335">
    <property type="component" value="Unassembled WGS sequence"/>
</dbReference>
<feature type="region of interest" description="Disordered" evidence="16">
    <location>
        <begin position="2004"/>
        <end position="2029"/>
    </location>
</feature>
<dbReference type="InterPro" id="IPR050517">
    <property type="entry name" value="DDR_Repair_Kinase"/>
</dbReference>
<dbReference type="Gene3D" id="1.10.1070.11">
    <property type="entry name" value="Phosphatidylinositol 3-/4-kinase, catalytic domain"/>
    <property type="match status" value="1"/>
</dbReference>
<dbReference type="SUPFAM" id="SSF56112">
    <property type="entry name" value="Protein kinase-like (PK-like)"/>
    <property type="match status" value="1"/>
</dbReference>
<reference evidence="21 22" key="1">
    <citation type="journal article" date="2024" name="Nat. Commun.">
        <title>Phylogenomics reveals the evolutionary origins of lichenization in chlorophyte algae.</title>
        <authorList>
            <person name="Puginier C."/>
            <person name="Libourel C."/>
            <person name="Otte J."/>
            <person name="Skaloud P."/>
            <person name="Haon M."/>
            <person name="Grisel S."/>
            <person name="Petersen M."/>
            <person name="Berrin J.G."/>
            <person name="Delaux P.M."/>
            <person name="Dal Grande F."/>
            <person name="Keller J."/>
        </authorList>
    </citation>
    <scope>NUCLEOTIDE SEQUENCE [LARGE SCALE GENOMIC DNA]</scope>
    <source>
        <strain evidence="21 22">SAG 245.80</strain>
    </source>
</reference>
<evidence type="ECO:0000256" key="13">
    <source>
        <dbReference type="ARBA" id="ARBA00023242"/>
    </source>
</evidence>
<evidence type="ECO:0000259" key="20">
    <source>
        <dbReference type="PROSITE" id="PS51190"/>
    </source>
</evidence>
<keyword evidence="5 15" id="KW-0489">Methyltransferase</keyword>
<keyword evidence="10" id="KW-0418">Kinase</keyword>
<feature type="domain" description="FATC" evidence="20">
    <location>
        <begin position="3075"/>
        <end position="3107"/>
    </location>
</feature>
<dbReference type="InterPro" id="IPR012993">
    <property type="entry name" value="UME"/>
</dbReference>
<dbReference type="PANTHER" id="PTHR11139">
    <property type="entry name" value="ATAXIA TELANGIECTASIA MUTATED ATM -RELATED"/>
    <property type="match status" value="1"/>
</dbReference>
<dbReference type="EC" id="2.7.11.1" evidence="3"/>
<evidence type="ECO:0000256" key="7">
    <source>
        <dbReference type="ARBA" id="ARBA00022691"/>
    </source>
</evidence>
<evidence type="ECO:0000256" key="15">
    <source>
        <dbReference type="PROSITE-ProRule" id="PRU01024"/>
    </source>
</evidence>
<proteinExistence type="inferred from homology"/>
<dbReference type="InterPro" id="IPR010280">
    <property type="entry name" value="U5_MeTrfase_fam"/>
</dbReference>
<dbReference type="GO" id="GO:0004674">
    <property type="term" value="F:protein serine/threonine kinase activity"/>
    <property type="evidence" value="ECO:0007669"/>
    <property type="project" value="UniProtKB-KW"/>
</dbReference>
<keyword evidence="12" id="KW-0234">DNA repair</keyword>
<dbReference type="Pfam" id="PF02260">
    <property type="entry name" value="FATC"/>
    <property type="match status" value="1"/>
</dbReference>
<dbReference type="InterPro" id="IPR014009">
    <property type="entry name" value="PIK_FAT"/>
</dbReference>
<dbReference type="GO" id="GO:0032259">
    <property type="term" value="P:methylation"/>
    <property type="evidence" value="ECO:0007669"/>
    <property type="project" value="UniProtKB-KW"/>
</dbReference>
<dbReference type="InterPro" id="IPR012340">
    <property type="entry name" value="NA-bd_OB-fold"/>
</dbReference>
<evidence type="ECO:0000256" key="4">
    <source>
        <dbReference type="ARBA" id="ARBA00022527"/>
    </source>
</evidence>
<evidence type="ECO:0000256" key="6">
    <source>
        <dbReference type="ARBA" id="ARBA00022679"/>
    </source>
</evidence>
<evidence type="ECO:0000256" key="3">
    <source>
        <dbReference type="ARBA" id="ARBA00012513"/>
    </source>
</evidence>
<dbReference type="SUPFAM" id="SSF48371">
    <property type="entry name" value="ARM repeat"/>
    <property type="match status" value="1"/>
</dbReference>
<evidence type="ECO:0000256" key="9">
    <source>
        <dbReference type="ARBA" id="ARBA00022763"/>
    </source>
</evidence>
<evidence type="ECO:0000259" key="18">
    <source>
        <dbReference type="PROSITE" id="PS50926"/>
    </source>
</evidence>
<evidence type="ECO:0000256" key="5">
    <source>
        <dbReference type="ARBA" id="ARBA00022603"/>
    </source>
</evidence>
<feature type="region of interest" description="Disordered" evidence="16">
    <location>
        <begin position="980"/>
        <end position="1010"/>
    </location>
</feature>
<comment type="similarity">
    <text evidence="15">Belongs to the class I-like SAM-binding methyltransferase superfamily. RNA M5U methyltransferase family.</text>
</comment>
<comment type="similarity">
    <text evidence="2">Belongs to the PI3/PI4-kinase family. ATM subfamily.</text>
</comment>
<keyword evidence="6 15" id="KW-0808">Transferase</keyword>
<accession>A0AAW1S9N4</accession>
<dbReference type="GO" id="GO:0008173">
    <property type="term" value="F:RNA methyltransferase activity"/>
    <property type="evidence" value="ECO:0007669"/>
    <property type="project" value="InterPro"/>
</dbReference>
<feature type="compositionally biased region" description="Low complexity" evidence="16">
    <location>
        <begin position="816"/>
        <end position="835"/>
    </location>
</feature>
<protein>
    <recommendedName>
        <fullName evidence="14">Serine/threonine-protein kinase ATR</fullName>
        <ecNumber evidence="3">2.7.11.1</ecNumber>
    </recommendedName>
</protein>
<dbReference type="InterPro" id="IPR056802">
    <property type="entry name" value="ATR-like_M-HEAT"/>
</dbReference>
<dbReference type="Gene3D" id="3.30.1010.10">
    <property type="entry name" value="Phosphatidylinositol 3-kinase Catalytic Subunit, Chain A, domain 4"/>
    <property type="match status" value="1"/>
</dbReference>
<gene>
    <name evidence="21" type="ORF">WJX81_002719</name>
</gene>
<dbReference type="Gene3D" id="3.40.50.150">
    <property type="entry name" value="Vaccinia Virus protein VP39"/>
    <property type="match status" value="2"/>
</dbReference>
<keyword evidence="22" id="KW-1185">Reference proteome</keyword>
<dbReference type="GO" id="GO:0005634">
    <property type="term" value="C:nucleus"/>
    <property type="evidence" value="ECO:0007669"/>
    <property type="project" value="UniProtKB-SubCell"/>
</dbReference>
<dbReference type="Pfam" id="PF23593">
    <property type="entry name" value="HEAT_ATR"/>
    <property type="match status" value="1"/>
</dbReference>
<dbReference type="Pfam" id="PF00454">
    <property type="entry name" value="PI3_PI4_kinase"/>
    <property type="match status" value="1"/>
</dbReference>